<dbReference type="EMBL" id="NEVQ01000021">
    <property type="protein sequence ID" value="OZI52303.1"/>
    <property type="molecule type" value="Genomic_DNA"/>
</dbReference>
<dbReference type="AlphaFoldDB" id="A0A261TUI3"/>
<gene>
    <name evidence="2" type="ORF">CAL20_20310</name>
</gene>
<dbReference type="PROSITE" id="PS51318">
    <property type="entry name" value="TAT"/>
    <property type="match status" value="1"/>
</dbReference>
<dbReference type="InterPro" id="IPR005064">
    <property type="entry name" value="BUG"/>
</dbReference>
<dbReference type="Proteomes" id="UP000216885">
    <property type="component" value="Unassembled WGS sequence"/>
</dbReference>
<dbReference type="Gene3D" id="3.40.190.150">
    <property type="entry name" value="Bordetella uptake gene, domain 1"/>
    <property type="match status" value="1"/>
</dbReference>
<comment type="caution">
    <text evidence="2">The sequence shown here is derived from an EMBL/GenBank/DDBJ whole genome shotgun (WGS) entry which is preliminary data.</text>
</comment>
<dbReference type="RefSeq" id="WP_094838810.1">
    <property type="nucleotide sequence ID" value="NZ_NEVQ01000021.1"/>
</dbReference>
<dbReference type="PANTHER" id="PTHR42928">
    <property type="entry name" value="TRICARBOXYLATE-BINDING PROTEIN"/>
    <property type="match status" value="1"/>
</dbReference>
<comment type="similarity">
    <text evidence="1">Belongs to the UPF0065 (bug) family.</text>
</comment>
<proteinExistence type="inferred from homology"/>
<dbReference type="Pfam" id="PF03401">
    <property type="entry name" value="TctC"/>
    <property type="match status" value="1"/>
</dbReference>
<evidence type="ECO:0008006" key="4">
    <source>
        <dbReference type="Google" id="ProtNLM"/>
    </source>
</evidence>
<dbReference type="SUPFAM" id="SSF53850">
    <property type="entry name" value="Periplasmic binding protein-like II"/>
    <property type="match status" value="1"/>
</dbReference>
<name>A0A261TUI3_9BORD</name>
<keyword evidence="3" id="KW-1185">Reference proteome</keyword>
<evidence type="ECO:0000256" key="1">
    <source>
        <dbReference type="ARBA" id="ARBA00006987"/>
    </source>
</evidence>
<evidence type="ECO:0000313" key="2">
    <source>
        <dbReference type="EMBL" id="OZI52303.1"/>
    </source>
</evidence>
<reference evidence="2 3" key="1">
    <citation type="submission" date="2017-05" db="EMBL/GenBank/DDBJ databases">
        <title>Complete and WGS of Bordetella genogroups.</title>
        <authorList>
            <person name="Spilker T."/>
            <person name="LiPuma J."/>
        </authorList>
    </citation>
    <scope>NUCLEOTIDE SEQUENCE [LARGE SCALE GENOMIC DNA]</scope>
    <source>
        <strain evidence="2 3">AU9919</strain>
    </source>
</reference>
<evidence type="ECO:0000313" key="3">
    <source>
        <dbReference type="Proteomes" id="UP000216885"/>
    </source>
</evidence>
<dbReference type="PIRSF" id="PIRSF017082">
    <property type="entry name" value="YflP"/>
    <property type="match status" value="1"/>
</dbReference>
<protein>
    <recommendedName>
        <fullName evidence="4">ABC transporter substrate-binding protein</fullName>
    </recommendedName>
</protein>
<dbReference type="InterPro" id="IPR042100">
    <property type="entry name" value="Bug_dom1"/>
</dbReference>
<accession>A0A261TUI3</accession>
<sequence length="343" mass="35764">MKKEKFIRSETCDARRRLLLGAAIATAGAAFPLGRACASGGAFPSKPIVLIVPFAPGGPTDVLARVIAEGMAKDLGQPIIVENTPGAGGTVGNARAARMAGDGYTLLIGNVGTLAANTTLYKKLPYDILKDFIALGSVGDAPQVLSARKDLPVSGLDEFAAYARDHAKEMNFGAAGVGSGSFLGGILLNERLGLKITAVNYRGAGQALNDVIAGHLDYLVDSSTTSVGYVKSNMVRGVAVLRPQRIAALPDVPAAGESAFADLHYDIWNMLLVPRGTPAPVVERLNQALRNSVAAPATRERLSGSGIEVPNSRSQTPEGAAELLASEVQRWAPILTKLNITVD</sequence>
<dbReference type="InterPro" id="IPR006311">
    <property type="entry name" value="TAT_signal"/>
</dbReference>
<dbReference type="PANTHER" id="PTHR42928:SF5">
    <property type="entry name" value="BLR1237 PROTEIN"/>
    <property type="match status" value="1"/>
</dbReference>
<organism evidence="2 3">
    <name type="scientific">Bordetella genomosp. 4</name>
    <dbReference type="NCBI Taxonomy" id="463044"/>
    <lineage>
        <taxon>Bacteria</taxon>
        <taxon>Pseudomonadati</taxon>
        <taxon>Pseudomonadota</taxon>
        <taxon>Betaproteobacteria</taxon>
        <taxon>Burkholderiales</taxon>
        <taxon>Alcaligenaceae</taxon>
        <taxon>Bordetella</taxon>
    </lineage>
</organism>
<dbReference type="Gene3D" id="3.40.190.10">
    <property type="entry name" value="Periplasmic binding protein-like II"/>
    <property type="match status" value="1"/>
</dbReference>